<organism evidence="1 2">
    <name type="scientific">Albidovulum sediminicola</name>
    <dbReference type="NCBI Taxonomy" id="2984331"/>
    <lineage>
        <taxon>Bacteria</taxon>
        <taxon>Pseudomonadati</taxon>
        <taxon>Pseudomonadota</taxon>
        <taxon>Alphaproteobacteria</taxon>
        <taxon>Rhodobacterales</taxon>
        <taxon>Paracoccaceae</taxon>
        <taxon>Albidovulum</taxon>
    </lineage>
</organism>
<comment type="caution">
    <text evidence="1">The sequence shown here is derived from an EMBL/GenBank/DDBJ whole genome shotgun (WGS) entry which is preliminary data.</text>
</comment>
<gene>
    <name evidence="1" type="ORF">OE647_02705</name>
</gene>
<evidence type="ECO:0000313" key="1">
    <source>
        <dbReference type="EMBL" id="MCV2863645.1"/>
    </source>
</evidence>
<protein>
    <submittedName>
        <fullName evidence="1">Uncharacterized protein</fullName>
    </submittedName>
</protein>
<dbReference type="RefSeq" id="WP_263720104.1">
    <property type="nucleotide sequence ID" value="NZ_JAOWLA010000002.1"/>
</dbReference>
<name>A0ABT2YXT4_9RHOB</name>
<evidence type="ECO:0000313" key="2">
    <source>
        <dbReference type="Proteomes" id="UP001652503"/>
    </source>
</evidence>
<dbReference type="Proteomes" id="UP001652503">
    <property type="component" value="Unassembled WGS sequence"/>
</dbReference>
<proteinExistence type="predicted"/>
<keyword evidence="2" id="KW-1185">Reference proteome</keyword>
<accession>A0ABT2YXT4</accession>
<reference evidence="1 2" key="1">
    <citation type="submission" date="2022-10" db="EMBL/GenBank/DDBJ databases">
        <title>Defluviimonas sp. nov., isolated from ocean surface water.</title>
        <authorList>
            <person name="He W."/>
            <person name="Wang L."/>
            <person name="Zhang D.-F."/>
        </authorList>
    </citation>
    <scope>NUCLEOTIDE SEQUENCE [LARGE SCALE GENOMIC DNA]</scope>
    <source>
        <strain evidence="1 2">WL0075</strain>
    </source>
</reference>
<sequence>MSDHTISLELTRDSVCAGDDIDAPHLTNLDLSANTTTMALAAQIQSSRYLANIAGGQATWVMEVDGTPVAVIAQQWEKPAILDAHLDLSRASSVHIRYMAQSNPALVSETIQAHKLRGNA</sequence>
<dbReference type="EMBL" id="JAOWLA010000002">
    <property type="protein sequence ID" value="MCV2863645.1"/>
    <property type="molecule type" value="Genomic_DNA"/>
</dbReference>